<sequence>MERVIIDMDEVIADPMGAMITWYEKEYGLPVDMAKMKGSWLPGFPEQHQTLIRARLYEPGFFRDLPVMKDSVDVLKEMNKRYEIFIVSAATEFPNSLKDKLDWLMEYFPFFTWKQLVLCGEKRMVFGDHMIDDHIRHLQHFNGRKHLFTAAHNKDVTGYDRINSWEHAAAIFLQ</sequence>
<evidence type="ECO:0000256" key="2">
    <source>
        <dbReference type="PIRSR" id="PIRSR610708-1"/>
    </source>
</evidence>
<dbReference type="SFLD" id="SFLDG01146">
    <property type="entry name" value="C1.2.2"/>
    <property type="match status" value="1"/>
</dbReference>
<reference evidence="4" key="1">
    <citation type="submission" date="2016-04" db="EMBL/GenBank/DDBJ databases">
        <authorList>
            <person name="Chen L."/>
            <person name="Zhuang W."/>
            <person name="Wang G."/>
        </authorList>
    </citation>
    <scope>NUCLEOTIDE SEQUENCE [LARGE SCALE GENOMIC DNA]</scope>
    <source>
        <strain evidence="4">17621</strain>
    </source>
</reference>
<dbReference type="InterPro" id="IPR036412">
    <property type="entry name" value="HAD-like_sf"/>
</dbReference>
<gene>
    <name evidence="3" type="ORF">A4H97_20595</name>
</gene>
<feature type="active site" description="Proton donor" evidence="2">
    <location>
        <position position="9"/>
    </location>
</feature>
<dbReference type="Proteomes" id="UP000192610">
    <property type="component" value="Unassembled WGS sequence"/>
</dbReference>
<dbReference type="SFLD" id="SFLDS00003">
    <property type="entry name" value="Haloacid_Dehalogenase"/>
    <property type="match status" value="1"/>
</dbReference>
<accession>A0A1V9FC87</accession>
<evidence type="ECO:0000256" key="1">
    <source>
        <dbReference type="ARBA" id="ARBA00009589"/>
    </source>
</evidence>
<dbReference type="PANTHER" id="PTHR16504">
    <property type="entry name" value="5'(3')-DEOXYRIBONUCLEOTIDASE"/>
    <property type="match status" value="1"/>
</dbReference>
<keyword evidence="4" id="KW-1185">Reference proteome</keyword>
<dbReference type="AlphaFoldDB" id="A0A1V9FC87"/>
<dbReference type="EMBL" id="LVXG01000002">
    <property type="protein sequence ID" value="OQP55989.1"/>
    <property type="molecule type" value="Genomic_DNA"/>
</dbReference>
<dbReference type="OrthoDB" id="278110at2"/>
<dbReference type="RefSeq" id="WP_081197195.1">
    <property type="nucleotide sequence ID" value="NZ_FOCZ01000010.1"/>
</dbReference>
<dbReference type="Gene3D" id="1.10.40.40">
    <property type="entry name" value="Deoxyribonucleotidase, domain 2"/>
    <property type="match status" value="1"/>
</dbReference>
<comment type="similarity">
    <text evidence="1">Belongs to the 5'(3')-deoxyribonucleotidase family.</text>
</comment>
<dbReference type="SFLD" id="SFLDG01126">
    <property type="entry name" value="C1.2:_Nucleotidase_Like"/>
    <property type="match status" value="1"/>
</dbReference>
<evidence type="ECO:0000313" key="4">
    <source>
        <dbReference type="Proteomes" id="UP000192610"/>
    </source>
</evidence>
<proteinExistence type="inferred from homology"/>
<protein>
    <submittedName>
        <fullName evidence="3">Uncharacterized protein</fullName>
    </submittedName>
</protein>
<dbReference type="GO" id="GO:0008253">
    <property type="term" value="F:5'-nucleotidase activity"/>
    <property type="evidence" value="ECO:0007669"/>
    <property type="project" value="InterPro"/>
</dbReference>
<feature type="active site" description="Nucleophile" evidence="2">
    <location>
        <position position="7"/>
    </location>
</feature>
<dbReference type="InterPro" id="IPR023214">
    <property type="entry name" value="HAD_sf"/>
</dbReference>
<evidence type="ECO:0000313" key="3">
    <source>
        <dbReference type="EMBL" id="OQP55989.1"/>
    </source>
</evidence>
<dbReference type="PANTHER" id="PTHR16504:SF4">
    <property type="entry name" value="5'(3')-DEOXYRIBONUCLEOTIDASE"/>
    <property type="match status" value="1"/>
</dbReference>
<dbReference type="Pfam" id="PF06941">
    <property type="entry name" value="NT5C"/>
    <property type="match status" value="1"/>
</dbReference>
<name>A0A1V9FC87_9BACT</name>
<organism evidence="3 4">
    <name type="scientific">Niastella yeongjuensis</name>
    <dbReference type="NCBI Taxonomy" id="354355"/>
    <lineage>
        <taxon>Bacteria</taxon>
        <taxon>Pseudomonadati</taxon>
        <taxon>Bacteroidota</taxon>
        <taxon>Chitinophagia</taxon>
        <taxon>Chitinophagales</taxon>
        <taxon>Chitinophagaceae</taxon>
        <taxon>Niastella</taxon>
    </lineage>
</organism>
<dbReference type="GO" id="GO:0009223">
    <property type="term" value="P:pyrimidine deoxyribonucleotide catabolic process"/>
    <property type="evidence" value="ECO:0007669"/>
    <property type="project" value="TreeGrafter"/>
</dbReference>
<comment type="caution">
    <text evidence="3">The sequence shown here is derived from an EMBL/GenBank/DDBJ whole genome shotgun (WGS) entry which is preliminary data.</text>
</comment>
<dbReference type="STRING" id="354355.SAMN05660816_04958"/>
<dbReference type="InterPro" id="IPR010708">
    <property type="entry name" value="5'(3')-deoxyribonucleotidase"/>
</dbReference>
<dbReference type="SUPFAM" id="SSF56784">
    <property type="entry name" value="HAD-like"/>
    <property type="match status" value="1"/>
</dbReference>
<dbReference type="Gene3D" id="3.40.50.1000">
    <property type="entry name" value="HAD superfamily/HAD-like"/>
    <property type="match status" value="1"/>
</dbReference>